<evidence type="ECO:0000256" key="3">
    <source>
        <dbReference type="SAM" id="Phobius"/>
    </source>
</evidence>
<dbReference type="AlphaFoldDB" id="A0A8H7WFB4"/>
<gene>
    <name evidence="4" type="ORF">IFR04_003146</name>
</gene>
<keyword evidence="3" id="KW-0812">Transmembrane</keyword>
<proteinExistence type="predicted"/>
<feature type="coiled-coil region" evidence="1">
    <location>
        <begin position="253"/>
        <end position="354"/>
    </location>
</feature>
<comment type="caution">
    <text evidence="4">The sequence shown here is derived from an EMBL/GenBank/DDBJ whole genome shotgun (WGS) entry which is preliminary data.</text>
</comment>
<name>A0A8H7WFB4_9HELO</name>
<dbReference type="Gene3D" id="1.10.287.1490">
    <property type="match status" value="1"/>
</dbReference>
<feature type="region of interest" description="Disordered" evidence="2">
    <location>
        <begin position="22"/>
        <end position="48"/>
    </location>
</feature>
<feature type="transmembrane region" description="Helical" evidence="3">
    <location>
        <begin position="496"/>
        <end position="515"/>
    </location>
</feature>
<feature type="region of interest" description="Disordered" evidence="2">
    <location>
        <begin position="420"/>
        <end position="475"/>
    </location>
</feature>
<evidence type="ECO:0000256" key="2">
    <source>
        <dbReference type="SAM" id="MobiDB-lite"/>
    </source>
</evidence>
<keyword evidence="3" id="KW-1133">Transmembrane helix</keyword>
<dbReference type="EMBL" id="JAFJYH010000030">
    <property type="protein sequence ID" value="KAG4423721.1"/>
    <property type="molecule type" value="Genomic_DNA"/>
</dbReference>
<evidence type="ECO:0000256" key="1">
    <source>
        <dbReference type="SAM" id="Coils"/>
    </source>
</evidence>
<reference evidence="4" key="1">
    <citation type="submission" date="2021-02" db="EMBL/GenBank/DDBJ databases">
        <title>Genome sequence Cadophora malorum strain M34.</title>
        <authorList>
            <person name="Stefanovic E."/>
            <person name="Vu D."/>
            <person name="Scully C."/>
            <person name="Dijksterhuis J."/>
            <person name="Roader J."/>
            <person name="Houbraken J."/>
        </authorList>
    </citation>
    <scope>NUCLEOTIDE SEQUENCE</scope>
    <source>
        <strain evidence="4">M34</strain>
    </source>
</reference>
<organism evidence="4 5">
    <name type="scientific">Cadophora malorum</name>
    <dbReference type="NCBI Taxonomy" id="108018"/>
    <lineage>
        <taxon>Eukaryota</taxon>
        <taxon>Fungi</taxon>
        <taxon>Dikarya</taxon>
        <taxon>Ascomycota</taxon>
        <taxon>Pezizomycotina</taxon>
        <taxon>Leotiomycetes</taxon>
        <taxon>Helotiales</taxon>
        <taxon>Ploettnerulaceae</taxon>
        <taxon>Cadophora</taxon>
    </lineage>
</organism>
<sequence length="591" mass="66432">MSSYNIDEDPYYQTILNGGNVSSADSWGSAGDTYGSQTTGGDLNFGDHSNIAGGKSAVTEEEDEFGDLEVREGGFGEPQTYEEMLGKPKDFSVPAQEDAVAELQELQKALKDAREKNLNLLSQVNAAPNKFLDLPQNDPMSIEVNGMLGNATRNYYTIKGNADYHQGQLNEALEANGRLQTSINNMNVGPNPLHAQLNAALTANSQLKTTINSLRAAPNPLQTQLDDAVAVNGRLRATINALNSAPNPSDDELKSKNQETQDLRKEIQRLTTLESDFKKQAEELEAKLRSANQQIEVLQQTIDNNTIAANTALKVKEDLLKAVKWKVSIATRKAENLEKEGRKLQAESEIMLEQEVRDVWEENKKLRRANFKLFMDANKKDDRLREVNRRLVLKFNEPSRRIMLAQADLTLRKSKRQAEEAVAVPVAEQREQEKNEEEKKEEDAVNSVPGGWNDNAPVADPFDPPKDVFPDETPADNTFTKRVVEEVPATSTTSSWIVAGLVLIFAFVLAVYQHVKERKAKAERLEREEADRQLRAAVQANCLAHQQAEWEEKQKVVERWQDSAHQLPPYYFESMRTGWIPPRRIYYGNNL</sequence>
<evidence type="ECO:0000313" key="5">
    <source>
        <dbReference type="Proteomes" id="UP000664132"/>
    </source>
</evidence>
<protein>
    <submittedName>
        <fullName evidence="4">Uncharacterized protein</fullName>
    </submittedName>
</protein>
<dbReference type="Proteomes" id="UP000664132">
    <property type="component" value="Unassembled WGS sequence"/>
</dbReference>
<dbReference type="OrthoDB" id="3561434at2759"/>
<feature type="coiled-coil region" evidence="1">
    <location>
        <begin position="96"/>
        <end position="123"/>
    </location>
</feature>
<keyword evidence="3" id="KW-0472">Membrane</keyword>
<keyword evidence="5" id="KW-1185">Reference proteome</keyword>
<accession>A0A8H7WFB4</accession>
<keyword evidence="1" id="KW-0175">Coiled coil</keyword>
<evidence type="ECO:0000313" key="4">
    <source>
        <dbReference type="EMBL" id="KAG4423721.1"/>
    </source>
</evidence>
<feature type="compositionally biased region" description="Basic and acidic residues" evidence="2">
    <location>
        <begin position="428"/>
        <end position="443"/>
    </location>
</feature>